<evidence type="ECO:0000259" key="3">
    <source>
        <dbReference type="PROSITE" id="PS51471"/>
    </source>
</evidence>
<dbReference type="InterPro" id="IPR027443">
    <property type="entry name" value="IPNS-like_sf"/>
</dbReference>
<dbReference type="Gene3D" id="2.60.120.330">
    <property type="entry name" value="B-lactam Antibiotic, Isopenicillin N Synthase, Chain"/>
    <property type="match status" value="1"/>
</dbReference>
<evidence type="ECO:0000256" key="1">
    <source>
        <dbReference type="ARBA" id="ARBA00008056"/>
    </source>
</evidence>
<keyword evidence="2" id="KW-0560">Oxidoreductase</keyword>
<dbReference type="PROSITE" id="PS51471">
    <property type="entry name" value="FE2OG_OXY"/>
    <property type="match status" value="1"/>
</dbReference>
<dbReference type="RefSeq" id="XP_070883963.1">
    <property type="nucleotide sequence ID" value="XM_071033407.1"/>
</dbReference>
<sequence length="343" mass="38455">MATLQTLDFSLYLHGTDAERTQLSNDLVASFKQHGFAKLINHGIPDDQVKELFDWSAKMFNLPLEEKLAMANVPNDAPQRGWSRQGAETTAYLRQKVNANEKLFDEKEHWDCSSADDTEFANQWPSDSALPGFRPFVEKTFEDFQKSSLQIMAAMEIGLNLPRGTFVDKCRVSASELRLNHYPEVSLSKLREGKTKRGWPHADFGLITFVFQDGVGGLEMEDRSNPGTFVPVSPGAPGGKTELAINISETFQRWTNDVIPAGIHQVAPPAEMLDMEDGIVPERYSNIFFFKASKDAIASPLPEFVNEENPAKYEPMTALQFQKARTKYLHSLHRAANQVAQTA</sequence>
<comment type="caution">
    <text evidence="4">The sequence shown here is derived from an EMBL/GenBank/DDBJ whole genome shotgun (WGS) entry which is preliminary data.</text>
</comment>
<dbReference type="SUPFAM" id="SSF51197">
    <property type="entry name" value="Clavaminate synthase-like"/>
    <property type="match status" value="1"/>
</dbReference>
<dbReference type="InterPro" id="IPR005123">
    <property type="entry name" value="Oxoglu/Fe-dep_dioxygenase_dom"/>
</dbReference>
<dbReference type="Proteomes" id="UP001610432">
    <property type="component" value="Unassembled WGS sequence"/>
</dbReference>
<evidence type="ECO:0000313" key="5">
    <source>
        <dbReference type="Proteomes" id="UP001610432"/>
    </source>
</evidence>
<dbReference type="InterPro" id="IPR026992">
    <property type="entry name" value="DIOX_N"/>
</dbReference>
<dbReference type="InterPro" id="IPR050231">
    <property type="entry name" value="Iron_ascorbate_oxido_reductase"/>
</dbReference>
<dbReference type="PRINTS" id="PR00682">
    <property type="entry name" value="IPNSYNTHASE"/>
</dbReference>
<reference evidence="4 5" key="1">
    <citation type="submission" date="2024-07" db="EMBL/GenBank/DDBJ databases">
        <title>Section-level genome sequencing and comparative genomics of Aspergillus sections Usti and Cavernicolus.</title>
        <authorList>
            <consortium name="Lawrence Berkeley National Laboratory"/>
            <person name="Nybo J.L."/>
            <person name="Vesth T.C."/>
            <person name="Theobald S."/>
            <person name="Frisvad J.C."/>
            <person name="Larsen T.O."/>
            <person name="Kjaerboelling I."/>
            <person name="Rothschild-Mancinelli K."/>
            <person name="Lyhne E.K."/>
            <person name="Kogle M.E."/>
            <person name="Barry K."/>
            <person name="Clum A."/>
            <person name="Na H."/>
            <person name="Ledsgaard L."/>
            <person name="Lin J."/>
            <person name="Lipzen A."/>
            <person name="Kuo A."/>
            <person name="Riley R."/>
            <person name="Mondo S."/>
            <person name="Labutti K."/>
            <person name="Haridas S."/>
            <person name="Pangalinan J."/>
            <person name="Salamov A.A."/>
            <person name="Simmons B.A."/>
            <person name="Magnuson J.K."/>
            <person name="Chen J."/>
            <person name="Drula E."/>
            <person name="Henrissat B."/>
            <person name="Wiebenga A."/>
            <person name="Lubbers R.J."/>
            <person name="Gomes A.C."/>
            <person name="Macurrencykelacurrency M.R."/>
            <person name="Stajich J."/>
            <person name="Grigoriev I.V."/>
            <person name="Mortensen U.H."/>
            <person name="De Vries R.P."/>
            <person name="Baker S.E."/>
            <person name="Andersen M.R."/>
        </authorList>
    </citation>
    <scope>NUCLEOTIDE SEQUENCE [LARGE SCALE GENOMIC DNA]</scope>
    <source>
        <strain evidence="4 5">CBS 449.75</strain>
    </source>
</reference>
<gene>
    <name evidence="4" type="ORF">BJX67DRAFT_383206</name>
</gene>
<dbReference type="InterPro" id="IPR044861">
    <property type="entry name" value="IPNS-like_FE2OG_OXY"/>
</dbReference>
<keyword evidence="2" id="KW-0408">Iron</keyword>
<dbReference type="PANTHER" id="PTHR47990">
    <property type="entry name" value="2-OXOGLUTARATE (2OG) AND FE(II)-DEPENDENT OXYGENASE SUPERFAMILY PROTEIN-RELATED"/>
    <property type="match status" value="1"/>
</dbReference>
<organism evidence="4 5">
    <name type="scientific">Aspergillus lucknowensis</name>
    <dbReference type="NCBI Taxonomy" id="176173"/>
    <lineage>
        <taxon>Eukaryota</taxon>
        <taxon>Fungi</taxon>
        <taxon>Dikarya</taxon>
        <taxon>Ascomycota</taxon>
        <taxon>Pezizomycotina</taxon>
        <taxon>Eurotiomycetes</taxon>
        <taxon>Eurotiomycetidae</taxon>
        <taxon>Eurotiales</taxon>
        <taxon>Aspergillaceae</taxon>
        <taxon>Aspergillus</taxon>
        <taxon>Aspergillus subgen. Nidulantes</taxon>
    </lineage>
</organism>
<protein>
    <recommendedName>
        <fullName evidence="3">Fe2OG dioxygenase domain-containing protein</fullName>
    </recommendedName>
</protein>
<feature type="domain" description="Fe2OG dioxygenase" evidence="3">
    <location>
        <begin position="173"/>
        <end position="293"/>
    </location>
</feature>
<proteinExistence type="inferred from homology"/>
<dbReference type="EMBL" id="JBFXLQ010000035">
    <property type="protein sequence ID" value="KAL2864984.1"/>
    <property type="molecule type" value="Genomic_DNA"/>
</dbReference>
<comment type="similarity">
    <text evidence="1 2">Belongs to the iron/ascorbate-dependent oxidoreductase family.</text>
</comment>
<dbReference type="Pfam" id="PF03171">
    <property type="entry name" value="2OG-FeII_Oxy"/>
    <property type="match status" value="1"/>
</dbReference>
<evidence type="ECO:0000256" key="2">
    <source>
        <dbReference type="RuleBase" id="RU003682"/>
    </source>
</evidence>
<evidence type="ECO:0000313" key="4">
    <source>
        <dbReference type="EMBL" id="KAL2864984.1"/>
    </source>
</evidence>
<accession>A0ABR4LKB0</accession>
<name>A0ABR4LKB0_9EURO</name>
<keyword evidence="2" id="KW-0479">Metal-binding</keyword>
<keyword evidence="5" id="KW-1185">Reference proteome</keyword>
<dbReference type="Pfam" id="PF14226">
    <property type="entry name" value="DIOX_N"/>
    <property type="match status" value="1"/>
</dbReference>
<dbReference type="GeneID" id="98148479"/>